<sequence length="216" mass="22947">MGGLVDRLVSLPGPLVYAAVAALVLAEDALFIGFVVPGETAALIGGVTAALGHTSLTTVVVLVVLAAIIGDSIGYEVGSRLGPRLTRTRALRRHTERLDRAQELLAERGGRAVFLGRFIAFFRAVMPALAGAAHMPYRRFLAWNAAGGLVWGTGVVLVGYLAGNSYRRVEHYLGRTTAAVAVAVLVVALVVWRVRVARRERNDRPANGSDRPAQDG</sequence>
<dbReference type="RefSeq" id="WP_377336961.1">
    <property type="nucleotide sequence ID" value="NZ_JBHLUE010000004.1"/>
</dbReference>
<feature type="transmembrane region" description="Helical" evidence="7">
    <location>
        <begin position="114"/>
        <end position="133"/>
    </location>
</feature>
<name>A0ABV6NUV0_9ACTN</name>
<reference evidence="9 10" key="1">
    <citation type="submission" date="2024-09" db="EMBL/GenBank/DDBJ databases">
        <authorList>
            <person name="Sun Q."/>
            <person name="Mori K."/>
        </authorList>
    </citation>
    <scope>NUCLEOTIDE SEQUENCE [LARGE SCALE GENOMIC DNA]</scope>
    <source>
        <strain evidence="9 10">TBRC 2205</strain>
    </source>
</reference>
<keyword evidence="5 7" id="KW-1133">Transmembrane helix</keyword>
<evidence type="ECO:0000313" key="9">
    <source>
        <dbReference type="EMBL" id="MFC0564022.1"/>
    </source>
</evidence>
<dbReference type="InterPro" id="IPR032818">
    <property type="entry name" value="DedA-like"/>
</dbReference>
<dbReference type="Pfam" id="PF09335">
    <property type="entry name" value="VTT_dom"/>
    <property type="match status" value="1"/>
</dbReference>
<feature type="transmembrane region" description="Helical" evidence="7">
    <location>
        <begin position="172"/>
        <end position="192"/>
    </location>
</feature>
<gene>
    <name evidence="9" type="ORF">ACFFHU_07555</name>
</gene>
<comment type="similarity">
    <text evidence="2 7">Belongs to the DedA family.</text>
</comment>
<accession>A0ABV6NUV0</accession>
<keyword evidence="4 7" id="KW-0812">Transmembrane</keyword>
<evidence type="ECO:0000256" key="1">
    <source>
        <dbReference type="ARBA" id="ARBA00004651"/>
    </source>
</evidence>
<evidence type="ECO:0000256" key="4">
    <source>
        <dbReference type="ARBA" id="ARBA00022692"/>
    </source>
</evidence>
<feature type="transmembrane region" description="Helical" evidence="7">
    <location>
        <begin position="43"/>
        <end position="69"/>
    </location>
</feature>
<comment type="subcellular location">
    <subcellularLocation>
        <location evidence="1 7">Cell membrane</location>
        <topology evidence="1 7">Multi-pass membrane protein</topology>
    </subcellularLocation>
</comment>
<protein>
    <submittedName>
        <fullName evidence="9">DedA family protein</fullName>
    </submittedName>
</protein>
<evidence type="ECO:0000256" key="6">
    <source>
        <dbReference type="ARBA" id="ARBA00023136"/>
    </source>
</evidence>
<evidence type="ECO:0000256" key="3">
    <source>
        <dbReference type="ARBA" id="ARBA00022475"/>
    </source>
</evidence>
<keyword evidence="10" id="KW-1185">Reference proteome</keyword>
<evidence type="ECO:0000256" key="7">
    <source>
        <dbReference type="RuleBase" id="RU367016"/>
    </source>
</evidence>
<feature type="domain" description="VTT" evidence="8">
    <location>
        <begin position="36"/>
        <end position="160"/>
    </location>
</feature>
<organism evidence="9 10">
    <name type="scientific">Plantactinospora siamensis</name>
    <dbReference type="NCBI Taxonomy" id="555372"/>
    <lineage>
        <taxon>Bacteria</taxon>
        <taxon>Bacillati</taxon>
        <taxon>Actinomycetota</taxon>
        <taxon>Actinomycetes</taxon>
        <taxon>Micromonosporales</taxon>
        <taxon>Micromonosporaceae</taxon>
        <taxon>Plantactinospora</taxon>
    </lineage>
</organism>
<keyword evidence="3 7" id="KW-1003">Cell membrane</keyword>
<dbReference type="PANTHER" id="PTHR30353">
    <property type="entry name" value="INNER MEMBRANE PROTEIN DEDA-RELATED"/>
    <property type="match status" value="1"/>
</dbReference>
<evidence type="ECO:0000256" key="5">
    <source>
        <dbReference type="ARBA" id="ARBA00022989"/>
    </source>
</evidence>
<evidence type="ECO:0000259" key="8">
    <source>
        <dbReference type="Pfam" id="PF09335"/>
    </source>
</evidence>
<comment type="caution">
    <text evidence="9">The sequence shown here is derived from an EMBL/GenBank/DDBJ whole genome shotgun (WGS) entry which is preliminary data.</text>
</comment>
<evidence type="ECO:0000313" key="10">
    <source>
        <dbReference type="Proteomes" id="UP001589894"/>
    </source>
</evidence>
<dbReference type="EMBL" id="JBHLUE010000004">
    <property type="protein sequence ID" value="MFC0564022.1"/>
    <property type="molecule type" value="Genomic_DNA"/>
</dbReference>
<proteinExistence type="inferred from homology"/>
<evidence type="ECO:0000256" key="2">
    <source>
        <dbReference type="ARBA" id="ARBA00010792"/>
    </source>
</evidence>
<dbReference type="Proteomes" id="UP001589894">
    <property type="component" value="Unassembled WGS sequence"/>
</dbReference>
<dbReference type="PANTHER" id="PTHR30353:SF0">
    <property type="entry name" value="TRANSMEMBRANE PROTEIN"/>
    <property type="match status" value="1"/>
</dbReference>
<feature type="transmembrane region" description="Helical" evidence="7">
    <location>
        <begin position="15"/>
        <end position="36"/>
    </location>
</feature>
<dbReference type="InterPro" id="IPR032816">
    <property type="entry name" value="VTT_dom"/>
</dbReference>
<feature type="transmembrane region" description="Helical" evidence="7">
    <location>
        <begin position="140"/>
        <end position="160"/>
    </location>
</feature>
<keyword evidence="6 7" id="KW-0472">Membrane</keyword>